<reference evidence="3" key="1">
    <citation type="submission" date="2022-11" db="UniProtKB">
        <authorList>
            <consortium name="WormBaseParasite"/>
        </authorList>
    </citation>
    <scope>IDENTIFICATION</scope>
</reference>
<keyword evidence="2" id="KW-1185">Reference proteome</keyword>
<dbReference type="AlphaFoldDB" id="A0A915HQR4"/>
<evidence type="ECO:0000313" key="3">
    <source>
        <dbReference type="WBParaSite" id="nRc.2.0.1.t04064-RA"/>
    </source>
</evidence>
<organism evidence="2 3">
    <name type="scientific">Romanomermis culicivorax</name>
    <name type="common">Nematode worm</name>
    <dbReference type="NCBI Taxonomy" id="13658"/>
    <lineage>
        <taxon>Eukaryota</taxon>
        <taxon>Metazoa</taxon>
        <taxon>Ecdysozoa</taxon>
        <taxon>Nematoda</taxon>
        <taxon>Enoplea</taxon>
        <taxon>Dorylaimia</taxon>
        <taxon>Mermithida</taxon>
        <taxon>Mermithoidea</taxon>
        <taxon>Mermithidae</taxon>
        <taxon>Romanomermis</taxon>
    </lineage>
</organism>
<protein>
    <submittedName>
        <fullName evidence="3">Uncharacterized protein</fullName>
    </submittedName>
</protein>
<evidence type="ECO:0000256" key="1">
    <source>
        <dbReference type="SAM" id="MobiDB-lite"/>
    </source>
</evidence>
<feature type="region of interest" description="Disordered" evidence="1">
    <location>
        <begin position="95"/>
        <end position="115"/>
    </location>
</feature>
<proteinExistence type="predicted"/>
<dbReference type="WBParaSite" id="nRc.2.0.1.t04064-RA">
    <property type="protein sequence ID" value="nRc.2.0.1.t04064-RA"/>
    <property type="gene ID" value="nRc.2.0.1.g04064"/>
</dbReference>
<accession>A0A915HQR4</accession>
<sequence>MHETIKTNLENATTISKAYFDKKDRLGDFTVNNLVLLTNTRKANKIQADFIGPFIITNTTHIAENVATIDLLDTPGQLQPVSTLRLKLFIQHPTKDSFDSKAGGPHCKSHTSPLQ</sequence>
<dbReference type="Proteomes" id="UP000887565">
    <property type="component" value="Unplaced"/>
</dbReference>
<evidence type="ECO:0000313" key="2">
    <source>
        <dbReference type="Proteomes" id="UP000887565"/>
    </source>
</evidence>
<name>A0A915HQR4_ROMCU</name>